<feature type="domain" description="DAGKc" evidence="11">
    <location>
        <begin position="1"/>
        <end position="131"/>
    </location>
</feature>
<dbReference type="PROSITE" id="PS50146">
    <property type="entry name" value="DAGK"/>
    <property type="match status" value="1"/>
</dbReference>
<organism evidence="12 13">
    <name type="scientific">Oceanobacillus limi</name>
    <dbReference type="NCBI Taxonomy" id="930131"/>
    <lineage>
        <taxon>Bacteria</taxon>
        <taxon>Bacillati</taxon>
        <taxon>Bacillota</taxon>
        <taxon>Bacilli</taxon>
        <taxon>Bacillales</taxon>
        <taxon>Bacillaceae</taxon>
        <taxon>Oceanobacillus</taxon>
    </lineage>
</organism>
<keyword evidence="7" id="KW-0067">ATP-binding</keyword>
<dbReference type="PANTHER" id="PTHR12358">
    <property type="entry name" value="SPHINGOSINE KINASE"/>
    <property type="match status" value="1"/>
</dbReference>
<evidence type="ECO:0000256" key="9">
    <source>
        <dbReference type="ARBA" id="ARBA00023209"/>
    </source>
</evidence>
<keyword evidence="8" id="KW-0443">Lipid metabolism</keyword>
<dbReference type="Gene3D" id="2.60.200.40">
    <property type="match status" value="1"/>
</dbReference>
<evidence type="ECO:0000313" key="12">
    <source>
        <dbReference type="EMBL" id="SET82296.1"/>
    </source>
</evidence>
<sequence>MYLFIVNQVAGNGRGKRIFNKIRKSTRYQQLESTYVFTDYEGHAEEIAREATKNNLVNLKAIVVIGGDGTLHEVMNRMEDISIPLAFIPGGSGNDFARGMNLPNNPLEILKHIIEADIQQSYWLGNFSLEDAESKRFVNSIGFGFDAEIANIANQSWYKKVLNLFRLGSFSYAIALIHVLFQFRPFKVEIEMNNRKRVIEQCWMITIANHMYYGGGMKIIPNAKIQPTTFPVLLIHRISKWKILGMFITVFTGKHVNFKEVELLEASKVSILTEENIHYQVDGQTNRCSRCTVSKESTSIQIIG</sequence>
<keyword evidence="13" id="KW-1185">Reference proteome</keyword>
<dbReference type="GO" id="GO:0008654">
    <property type="term" value="P:phospholipid biosynthetic process"/>
    <property type="evidence" value="ECO:0007669"/>
    <property type="project" value="UniProtKB-KW"/>
</dbReference>
<dbReference type="RefSeq" id="WP_090872995.1">
    <property type="nucleotide sequence ID" value="NZ_FOHE01000033.1"/>
</dbReference>
<comment type="similarity">
    <text evidence="2">Belongs to the diacylglycerol/lipid kinase family.</text>
</comment>
<dbReference type="Gene3D" id="3.40.50.10330">
    <property type="entry name" value="Probable inorganic polyphosphate/atp-NAD kinase, domain 1"/>
    <property type="match status" value="1"/>
</dbReference>
<evidence type="ECO:0000256" key="4">
    <source>
        <dbReference type="ARBA" id="ARBA00022679"/>
    </source>
</evidence>
<dbReference type="EMBL" id="FOHE01000033">
    <property type="protein sequence ID" value="SET82296.1"/>
    <property type="molecule type" value="Genomic_DNA"/>
</dbReference>
<dbReference type="OrthoDB" id="9786026at2"/>
<evidence type="ECO:0000313" key="13">
    <source>
        <dbReference type="Proteomes" id="UP000198618"/>
    </source>
</evidence>
<reference evidence="12 13" key="1">
    <citation type="submission" date="2016-10" db="EMBL/GenBank/DDBJ databases">
        <authorList>
            <person name="de Groot N.N."/>
        </authorList>
    </citation>
    <scope>NUCLEOTIDE SEQUENCE [LARGE SCALE GENOMIC DNA]</scope>
    <source>
        <strain evidence="12 13">IBRC-M 10780</strain>
    </source>
</reference>
<dbReference type="STRING" id="930131.SAMN05216389_13313"/>
<evidence type="ECO:0000256" key="8">
    <source>
        <dbReference type="ARBA" id="ARBA00023098"/>
    </source>
</evidence>
<keyword evidence="4" id="KW-0808">Transferase</keyword>
<evidence type="ECO:0000256" key="6">
    <source>
        <dbReference type="ARBA" id="ARBA00022777"/>
    </source>
</evidence>
<dbReference type="Proteomes" id="UP000198618">
    <property type="component" value="Unassembled WGS sequence"/>
</dbReference>
<name>A0A1I0HEG1_9BACI</name>
<dbReference type="InterPro" id="IPR005218">
    <property type="entry name" value="Diacylglycerol/lipid_kinase"/>
</dbReference>
<dbReference type="InterPro" id="IPR050187">
    <property type="entry name" value="Lipid_Phosphate_FormReg"/>
</dbReference>
<evidence type="ECO:0000256" key="10">
    <source>
        <dbReference type="ARBA" id="ARBA00023264"/>
    </source>
</evidence>
<dbReference type="Pfam" id="PF19279">
    <property type="entry name" value="YegS_C"/>
    <property type="match status" value="1"/>
</dbReference>
<proteinExistence type="inferred from homology"/>
<comment type="cofactor">
    <cofactor evidence="1">
        <name>Mg(2+)</name>
        <dbReference type="ChEBI" id="CHEBI:18420"/>
    </cofactor>
</comment>
<protein>
    <submittedName>
        <fullName evidence="12">Lipid kinase, YegS/Rv2252/BmrU family</fullName>
    </submittedName>
</protein>
<accession>A0A1I0HEG1</accession>
<evidence type="ECO:0000259" key="11">
    <source>
        <dbReference type="PROSITE" id="PS50146"/>
    </source>
</evidence>
<evidence type="ECO:0000256" key="1">
    <source>
        <dbReference type="ARBA" id="ARBA00001946"/>
    </source>
</evidence>
<keyword evidence="10" id="KW-1208">Phospholipid metabolism</keyword>
<dbReference type="SMART" id="SM00046">
    <property type="entry name" value="DAGKc"/>
    <property type="match status" value="1"/>
</dbReference>
<keyword evidence="6 12" id="KW-0418">Kinase</keyword>
<evidence type="ECO:0000256" key="7">
    <source>
        <dbReference type="ARBA" id="ARBA00022840"/>
    </source>
</evidence>
<dbReference type="InterPro" id="IPR045540">
    <property type="entry name" value="YegS/DAGK_C"/>
</dbReference>
<dbReference type="InterPro" id="IPR017438">
    <property type="entry name" value="ATP-NAD_kinase_N"/>
</dbReference>
<evidence type="ECO:0000256" key="3">
    <source>
        <dbReference type="ARBA" id="ARBA00022516"/>
    </source>
</evidence>
<evidence type="ECO:0000256" key="2">
    <source>
        <dbReference type="ARBA" id="ARBA00005983"/>
    </source>
</evidence>
<dbReference type="Pfam" id="PF00781">
    <property type="entry name" value="DAGK_cat"/>
    <property type="match status" value="1"/>
</dbReference>
<dbReference type="InterPro" id="IPR016064">
    <property type="entry name" value="NAD/diacylglycerol_kinase_sf"/>
</dbReference>
<keyword evidence="9" id="KW-0594">Phospholipid biosynthesis</keyword>
<dbReference type="InterPro" id="IPR001206">
    <property type="entry name" value="Diacylglycerol_kinase_cat_dom"/>
</dbReference>
<dbReference type="NCBIfam" id="TIGR00147">
    <property type="entry name" value="YegS/Rv2252/BmrU family lipid kinase"/>
    <property type="match status" value="1"/>
</dbReference>
<dbReference type="GO" id="GO:0016301">
    <property type="term" value="F:kinase activity"/>
    <property type="evidence" value="ECO:0007669"/>
    <property type="project" value="UniProtKB-KW"/>
</dbReference>
<keyword evidence="5" id="KW-0547">Nucleotide-binding</keyword>
<keyword evidence="3" id="KW-0444">Lipid biosynthesis</keyword>
<dbReference type="SUPFAM" id="SSF111331">
    <property type="entry name" value="NAD kinase/diacylglycerol kinase-like"/>
    <property type="match status" value="1"/>
</dbReference>
<evidence type="ECO:0000256" key="5">
    <source>
        <dbReference type="ARBA" id="ARBA00022741"/>
    </source>
</evidence>
<gene>
    <name evidence="12" type="ORF">SAMN05216389_13313</name>
</gene>
<dbReference type="GO" id="GO:0005524">
    <property type="term" value="F:ATP binding"/>
    <property type="evidence" value="ECO:0007669"/>
    <property type="project" value="UniProtKB-KW"/>
</dbReference>
<dbReference type="PANTHER" id="PTHR12358:SF54">
    <property type="entry name" value="SPHINGOSINE KINASE RELATED PROTEIN"/>
    <property type="match status" value="1"/>
</dbReference>
<dbReference type="AlphaFoldDB" id="A0A1I0HEG1"/>